<dbReference type="Gene3D" id="3.90.70.10">
    <property type="entry name" value="Cysteine proteinases"/>
    <property type="match status" value="1"/>
</dbReference>
<dbReference type="InterPro" id="IPR027417">
    <property type="entry name" value="P-loop_NTPase"/>
</dbReference>
<feature type="transmembrane region" description="Helical" evidence="9">
    <location>
        <begin position="186"/>
        <end position="212"/>
    </location>
</feature>
<dbReference type="GO" id="GO:0016887">
    <property type="term" value="F:ATP hydrolysis activity"/>
    <property type="evidence" value="ECO:0007669"/>
    <property type="project" value="InterPro"/>
</dbReference>
<dbReference type="GO" id="GO:0005524">
    <property type="term" value="F:ATP binding"/>
    <property type="evidence" value="ECO:0007669"/>
    <property type="project" value="UniProtKB-KW"/>
</dbReference>
<evidence type="ECO:0000259" key="11">
    <source>
        <dbReference type="PROSITE" id="PS50929"/>
    </source>
</evidence>
<dbReference type="GO" id="GO:0140359">
    <property type="term" value="F:ABC-type transporter activity"/>
    <property type="evidence" value="ECO:0007669"/>
    <property type="project" value="InterPro"/>
</dbReference>
<dbReference type="PROSITE" id="PS00211">
    <property type="entry name" value="ABC_TRANSPORTER_1"/>
    <property type="match status" value="1"/>
</dbReference>
<dbReference type="PANTHER" id="PTHR24221">
    <property type="entry name" value="ATP-BINDING CASSETTE SUB-FAMILY B"/>
    <property type="match status" value="1"/>
</dbReference>
<dbReference type="GO" id="GO:0008233">
    <property type="term" value="F:peptidase activity"/>
    <property type="evidence" value="ECO:0007669"/>
    <property type="project" value="InterPro"/>
</dbReference>
<dbReference type="AlphaFoldDB" id="A0A7U3ZP02"/>
<dbReference type="GO" id="GO:0034040">
    <property type="term" value="F:ATPase-coupled lipid transmembrane transporter activity"/>
    <property type="evidence" value="ECO:0007669"/>
    <property type="project" value="TreeGrafter"/>
</dbReference>
<evidence type="ECO:0000259" key="12">
    <source>
        <dbReference type="PROSITE" id="PS50990"/>
    </source>
</evidence>
<dbReference type="Pfam" id="PF03412">
    <property type="entry name" value="Peptidase_C39"/>
    <property type="match status" value="1"/>
</dbReference>
<dbReference type="InterPro" id="IPR005074">
    <property type="entry name" value="Peptidase_C39"/>
</dbReference>
<dbReference type="Proteomes" id="UP000000493">
    <property type="component" value="Chromosome"/>
</dbReference>
<keyword evidence="6" id="KW-0067">ATP-binding</keyword>
<dbReference type="PANTHER" id="PTHR24221:SF646">
    <property type="entry name" value="HAEMOLYSIN SECRETION ATP-BINDING PROTEIN"/>
    <property type="match status" value="1"/>
</dbReference>
<dbReference type="InterPro" id="IPR039421">
    <property type="entry name" value="Type_1_exporter"/>
</dbReference>
<dbReference type="Gene3D" id="3.40.50.300">
    <property type="entry name" value="P-loop containing nucleotide triphosphate hydrolases"/>
    <property type="match status" value="1"/>
</dbReference>
<protein>
    <submittedName>
        <fullName evidence="13">Xenobiotic-transporting ATPase</fullName>
    </submittedName>
</protein>
<organism evidence="13 14">
    <name type="scientific">Runella slithyformis (strain ATCC 29530 / DSM 19594 / LMG 11500 / NCIMB 11436 / LSU 4)</name>
    <dbReference type="NCBI Taxonomy" id="761193"/>
    <lineage>
        <taxon>Bacteria</taxon>
        <taxon>Pseudomonadati</taxon>
        <taxon>Bacteroidota</taxon>
        <taxon>Cytophagia</taxon>
        <taxon>Cytophagales</taxon>
        <taxon>Spirosomataceae</taxon>
        <taxon>Runella</taxon>
    </lineage>
</organism>
<dbReference type="RefSeq" id="WP_013930013.1">
    <property type="nucleotide sequence ID" value="NC_015703.1"/>
</dbReference>
<dbReference type="SUPFAM" id="SSF52540">
    <property type="entry name" value="P-loop containing nucleoside triphosphate hydrolases"/>
    <property type="match status" value="1"/>
</dbReference>
<feature type="transmembrane region" description="Helical" evidence="9">
    <location>
        <begin position="446"/>
        <end position="467"/>
    </location>
</feature>
<evidence type="ECO:0000256" key="8">
    <source>
        <dbReference type="ARBA" id="ARBA00023136"/>
    </source>
</evidence>
<feature type="domain" description="ABC transporter" evidence="10">
    <location>
        <begin position="500"/>
        <end position="736"/>
    </location>
</feature>
<proteinExistence type="predicted"/>
<dbReference type="Gene3D" id="1.20.1560.10">
    <property type="entry name" value="ABC transporter type 1, transmembrane domain"/>
    <property type="match status" value="1"/>
</dbReference>
<dbReference type="SUPFAM" id="SSF90123">
    <property type="entry name" value="ABC transporter transmembrane region"/>
    <property type="match status" value="1"/>
</dbReference>
<dbReference type="PROSITE" id="PS50929">
    <property type="entry name" value="ABC_TM1F"/>
    <property type="match status" value="1"/>
</dbReference>
<dbReference type="Pfam" id="PF00005">
    <property type="entry name" value="ABC_tran"/>
    <property type="match status" value="1"/>
</dbReference>
<comment type="subcellular location">
    <subcellularLocation>
        <location evidence="1">Cell membrane</location>
        <topology evidence="1">Multi-pass membrane protein</topology>
    </subcellularLocation>
</comment>
<evidence type="ECO:0000256" key="7">
    <source>
        <dbReference type="ARBA" id="ARBA00022989"/>
    </source>
</evidence>
<dbReference type="Pfam" id="PF00664">
    <property type="entry name" value="ABC_membrane"/>
    <property type="match status" value="1"/>
</dbReference>
<keyword evidence="2" id="KW-0813">Transport</keyword>
<dbReference type="EMBL" id="CP002859">
    <property type="protein sequence ID" value="AEI50720.1"/>
    <property type="molecule type" value="Genomic_DNA"/>
</dbReference>
<keyword evidence="7 9" id="KW-1133">Transmembrane helix</keyword>
<keyword evidence="8 9" id="KW-0472">Membrane</keyword>
<feature type="domain" description="ABC transmembrane type-1" evidence="11">
    <location>
        <begin position="188"/>
        <end position="461"/>
    </location>
</feature>
<evidence type="ECO:0000259" key="10">
    <source>
        <dbReference type="PROSITE" id="PS50893"/>
    </source>
</evidence>
<dbReference type="KEGG" id="rsi:Runsl_4391"/>
<evidence type="ECO:0000256" key="2">
    <source>
        <dbReference type="ARBA" id="ARBA00022448"/>
    </source>
</evidence>
<name>A0A7U3ZP02_RUNSL</name>
<dbReference type="GO" id="GO:0006508">
    <property type="term" value="P:proteolysis"/>
    <property type="evidence" value="ECO:0007669"/>
    <property type="project" value="InterPro"/>
</dbReference>
<evidence type="ECO:0000256" key="6">
    <source>
        <dbReference type="ARBA" id="ARBA00022840"/>
    </source>
</evidence>
<dbReference type="FunFam" id="3.40.50.300:FF:000299">
    <property type="entry name" value="ABC transporter ATP-binding protein/permease"/>
    <property type="match status" value="1"/>
</dbReference>
<feature type="domain" description="Peptidase C39" evidence="12">
    <location>
        <begin position="15"/>
        <end position="155"/>
    </location>
</feature>
<dbReference type="InterPro" id="IPR003593">
    <property type="entry name" value="AAA+_ATPase"/>
</dbReference>
<feature type="transmembrane region" description="Helical" evidence="9">
    <location>
        <begin position="297"/>
        <end position="318"/>
    </location>
</feature>
<dbReference type="PROSITE" id="PS50893">
    <property type="entry name" value="ABC_TRANSPORTER_2"/>
    <property type="match status" value="1"/>
</dbReference>
<evidence type="ECO:0000313" key="13">
    <source>
        <dbReference type="EMBL" id="AEI50720.1"/>
    </source>
</evidence>
<keyword evidence="4 9" id="KW-0812">Transmembrane</keyword>
<keyword evidence="3" id="KW-1003">Cell membrane</keyword>
<dbReference type="SMART" id="SM00382">
    <property type="entry name" value="AAA"/>
    <property type="match status" value="1"/>
</dbReference>
<evidence type="ECO:0000256" key="4">
    <source>
        <dbReference type="ARBA" id="ARBA00022692"/>
    </source>
</evidence>
<reference evidence="14" key="1">
    <citation type="submission" date="2011-06" db="EMBL/GenBank/DDBJ databases">
        <title>The complete genome of chromosome of Runella slithyformis DSM 19594.</title>
        <authorList>
            <consortium name="US DOE Joint Genome Institute (JGI-PGF)"/>
            <person name="Lucas S."/>
            <person name="Han J."/>
            <person name="Lapidus A."/>
            <person name="Bruce D."/>
            <person name="Goodwin L."/>
            <person name="Pitluck S."/>
            <person name="Peters L."/>
            <person name="Kyrpides N."/>
            <person name="Mavromatis K."/>
            <person name="Ivanova N."/>
            <person name="Ovchinnikova G."/>
            <person name="Zhang X."/>
            <person name="Misra M."/>
            <person name="Detter J.C."/>
            <person name="Tapia R."/>
            <person name="Han C."/>
            <person name="Land M."/>
            <person name="Hauser L."/>
            <person name="Markowitz V."/>
            <person name="Cheng J.-F."/>
            <person name="Hugenholtz P."/>
            <person name="Woyke T."/>
            <person name="Wu D."/>
            <person name="Tindall B."/>
            <person name="Faehrich R."/>
            <person name="Brambilla E."/>
            <person name="Klenk H.-P."/>
            <person name="Eisen J.A."/>
        </authorList>
    </citation>
    <scope>NUCLEOTIDE SEQUENCE [LARGE SCALE GENOMIC DNA]</scope>
    <source>
        <strain evidence="14">ATCC 29530 / DSM 19594 / LMG 11500 / NCIMB 11436 / LSU 4</strain>
    </source>
</reference>
<keyword evidence="14" id="KW-1185">Reference proteome</keyword>
<dbReference type="InterPro" id="IPR036640">
    <property type="entry name" value="ABC1_TM_sf"/>
</dbReference>
<feature type="transmembrane region" description="Helical" evidence="9">
    <location>
        <begin position="408"/>
        <end position="434"/>
    </location>
</feature>
<evidence type="ECO:0000256" key="1">
    <source>
        <dbReference type="ARBA" id="ARBA00004651"/>
    </source>
</evidence>
<gene>
    <name evidence="13" type="ordered locus">Runsl_4391</name>
</gene>
<dbReference type="PROSITE" id="PS50990">
    <property type="entry name" value="PEPTIDASE_C39"/>
    <property type="match status" value="1"/>
</dbReference>
<dbReference type="CDD" id="cd18570">
    <property type="entry name" value="ABC_6TM_PCAT1_LagD_like"/>
    <property type="match status" value="1"/>
</dbReference>
<dbReference type="InterPro" id="IPR003439">
    <property type="entry name" value="ABC_transporter-like_ATP-bd"/>
</dbReference>
<reference evidence="13 14" key="2">
    <citation type="journal article" date="2012" name="Stand. Genomic Sci.">
        <title>Complete genome sequence of the aquatic bacterium Runella slithyformis type strain (LSU 4(T)).</title>
        <authorList>
            <person name="Copeland A."/>
            <person name="Zhang X."/>
            <person name="Misra M."/>
            <person name="Lapidus A."/>
            <person name="Nolan M."/>
            <person name="Lucas S."/>
            <person name="Deshpande S."/>
            <person name="Cheng J.F."/>
            <person name="Tapia R."/>
            <person name="Goodwin L.A."/>
            <person name="Pitluck S."/>
            <person name="Liolios K."/>
            <person name="Pagani I."/>
            <person name="Ivanova N."/>
            <person name="Mikhailova N."/>
            <person name="Pati A."/>
            <person name="Chen A."/>
            <person name="Palaniappan K."/>
            <person name="Land M."/>
            <person name="Hauser L."/>
            <person name="Pan C."/>
            <person name="Jeffries C.D."/>
            <person name="Detter J.C."/>
            <person name="Brambilla E.M."/>
            <person name="Rohde M."/>
            <person name="Djao O.D."/>
            <person name="Goker M."/>
            <person name="Sikorski J."/>
            <person name="Tindall B.J."/>
            <person name="Woyke T."/>
            <person name="Bristow J."/>
            <person name="Eisen J.A."/>
            <person name="Markowitz V."/>
            <person name="Hugenholtz P."/>
            <person name="Kyrpides N.C."/>
            <person name="Klenk H.P."/>
            <person name="Mavromatis K."/>
        </authorList>
    </citation>
    <scope>NUCLEOTIDE SEQUENCE [LARGE SCALE GENOMIC DNA]</scope>
    <source>
        <strain evidence="14">ATCC 29530 / DSM 19594 / LMG 11500 / NCIMB 11436 / LSU 4</strain>
    </source>
</reference>
<dbReference type="InterPro" id="IPR017871">
    <property type="entry name" value="ABC_transporter-like_CS"/>
</dbReference>
<dbReference type="GO" id="GO:0005886">
    <property type="term" value="C:plasma membrane"/>
    <property type="evidence" value="ECO:0007669"/>
    <property type="project" value="UniProtKB-SubCell"/>
</dbReference>
<evidence type="ECO:0000313" key="14">
    <source>
        <dbReference type="Proteomes" id="UP000000493"/>
    </source>
</evidence>
<keyword evidence="5" id="KW-0547">Nucleotide-binding</keyword>
<evidence type="ECO:0000256" key="5">
    <source>
        <dbReference type="ARBA" id="ARBA00022741"/>
    </source>
</evidence>
<evidence type="ECO:0000256" key="3">
    <source>
        <dbReference type="ARBA" id="ARBA00022475"/>
    </source>
</evidence>
<feature type="transmembrane region" description="Helical" evidence="9">
    <location>
        <begin position="324"/>
        <end position="342"/>
    </location>
</feature>
<feature type="transmembrane region" description="Helical" evidence="9">
    <location>
        <begin position="224"/>
        <end position="244"/>
    </location>
</feature>
<evidence type="ECO:0000256" key="9">
    <source>
        <dbReference type="SAM" id="Phobius"/>
    </source>
</evidence>
<accession>A0A7U3ZP02</accession>
<sequence>MPTSLELIKRSHVLQLDQRDCGVACLLSLVRFYGGDSNFEQIRRFCGADLSGTSLLGLKEAALQLGFEADGYESDIPSLIEHGKPVILHIELEGGLQHYVIWYGPLTPNGGITPFPSEGKGMGIVVFIISDPVRGVVEWTEDDLKKHWKSGACLVLEPNGSFIKVADKANLKKEWFLNLIRQDVPLLAVSAGVGVLMAVLGLTMAIYSQQLIDKILPSKNPTRIILSTVLVVVLLLARVGLSVLRQFLLMRQSKEFGIRMNTAFYDKLLHLPKSFFDTRKIGDFVARLNDTGRIQSTVSMLTGNLLVDLLMVFASFGLLFYYNWQVGLASLLILPIYFWLIYRQNKGLIEAQTNVMVAYSLSESNFINTIQGIADVKNRNKQAFFSNLNQLLFGSFQERVYQSGTRQVSLSASTGVAATVFIGVVLGITIYAVYKNQIKIGEMTAILGAVSSLLPSVTNLALISVPLNDAKIAFERMYEFVQVKAEKVNNEEQTFDFQSLQFQNVSFRFPGKTQLLQNIDFQLQKGEVISIVGESGGGKSLICQLVQRFYEPEAGQIRVNGQFPLEELDVQQWRKLISVVPQQVHIFNGTVVDNICFGTTEQEIAEAFQWLERYGFAPFLDSFPQGVLTIVGEEGVNLSGGQRQLIGLARALVAQPQLLILDEATAALDRHTEKFVLELLKQLKSKMGILFITHRLHTLSSICDRIYLLENGVFAQSGTHEQLLQNVNMYSDYWSELNLETQMLTELNNGRN</sequence>
<dbReference type="InterPro" id="IPR011527">
    <property type="entry name" value="ABC1_TM_dom"/>
</dbReference>